<dbReference type="InterPro" id="IPR027968">
    <property type="entry name" value="JHY"/>
</dbReference>
<evidence type="ECO:0000313" key="4">
    <source>
        <dbReference type="Proteomes" id="UP000232323"/>
    </source>
</evidence>
<feature type="region of interest" description="Disordered" evidence="1">
    <location>
        <begin position="541"/>
        <end position="599"/>
    </location>
</feature>
<dbReference type="Gene3D" id="1.10.418.10">
    <property type="entry name" value="Calponin-like domain"/>
    <property type="match status" value="1"/>
</dbReference>
<feature type="region of interest" description="Disordered" evidence="1">
    <location>
        <begin position="174"/>
        <end position="226"/>
    </location>
</feature>
<feature type="region of interest" description="Disordered" evidence="1">
    <location>
        <begin position="125"/>
        <end position="153"/>
    </location>
</feature>
<gene>
    <name evidence="3" type="ORF">CEUSTIGMA_g10994.t1</name>
</gene>
<evidence type="ECO:0000313" key="3">
    <source>
        <dbReference type="EMBL" id="GAX83569.1"/>
    </source>
</evidence>
<accession>A0A250XKX2</accession>
<dbReference type="SUPFAM" id="SSF47576">
    <property type="entry name" value="Calponin-homology domain, CH-domain"/>
    <property type="match status" value="1"/>
</dbReference>
<reference evidence="3 4" key="1">
    <citation type="submission" date="2017-08" db="EMBL/GenBank/DDBJ databases">
        <title>Acidophilic green algal genome provides insights into adaptation to an acidic environment.</title>
        <authorList>
            <person name="Hirooka S."/>
            <person name="Hirose Y."/>
            <person name="Kanesaki Y."/>
            <person name="Higuchi S."/>
            <person name="Fujiwara T."/>
            <person name="Onuma R."/>
            <person name="Era A."/>
            <person name="Ohbayashi R."/>
            <person name="Uzuka A."/>
            <person name="Nozaki H."/>
            <person name="Yoshikawa H."/>
            <person name="Miyagishima S.Y."/>
        </authorList>
    </citation>
    <scope>NUCLEOTIDE SEQUENCE [LARGE SCALE GENOMIC DNA]</scope>
    <source>
        <strain evidence="3 4">NIES-2499</strain>
    </source>
</reference>
<dbReference type="GO" id="GO:0051493">
    <property type="term" value="P:regulation of cytoskeleton organization"/>
    <property type="evidence" value="ECO:0007669"/>
    <property type="project" value="TreeGrafter"/>
</dbReference>
<feature type="domain" description="Calponin-homology (CH)" evidence="2">
    <location>
        <begin position="1"/>
        <end position="105"/>
    </location>
</feature>
<dbReference type="EMBL" id="BEGY01000101">
    <property type="protein sequence ID" value="GAX83569.1"/>
    <property type="molecule type" value="Genomic_DNA"/>
</dbReference>
<dbReference type="InterPro" id="IPR036872">
    <property type="entry name" value="CH_dom_sf"/>
</dbReference>
<organism evidence="3 4">
    <name type="scientific">Chlamydomonas eustigma</name>
    <dbReference type="NCBI Taxonomy" id="1157962"/>
    <lineage>
        <taxon>Eukaryota</taxon>
        <taxon>Viridiplantae</taxon>
        <taxon>Chlorophyta</taxon>
        <taxon>core chlorophytes</taxon>
        <taxon>Chlorophyceae</taxon>
        <taxon>CS clade</taxon>
        <taxon>Chlamydomonadales</taxon>
        <taxon>Chlamydomonadaceae</taxon>
        <taxon>Chlamydomonas</taxon>
    </lineage>
</organism>
<dbReference type="Pfam" id="PF06294">
    <property type="entry name" value="CH_2"/>
    <property type="match status" value="1"/>
</dbReference>
<protein>
    <recommendedName>
        <fullName evidence="2">Calponin-homology (CH) domain-containing protein</fullName>
    </recommendedName>
</protein>
<evidence type="ECO:0000256" key="1">
    <source>
        <dbReference type="SAM" id="MobiDB-lite"/>
    </source>
</evidence>
<dbReference type="InterPro" id="IPR001715">
    <property type="entry name" value="CH_dom"/>
</dbReference>
<dbReference type="PANTHER" id="PTHR12509">
    <property type="entry name" value="SPERMATOGENESIS-ASSOCIATED 4-RELATED"/>
    <property type="match status" value="1"/>
</dbReference>
<keyword evidence="4" id="KW-1185">Reference proteome</keyword>
<dbReference type="GO" id="GO:0005930">
    <property type="term" value="C:axoneme"/>
    <property type="evidence" value="ECO:0007669"/>
    <property type="project" value="TreeGrafter"/>
</dbReference>
<dbReference type="GO" id="GO:0008017">
    <property type="term" value="F:microtubule binding"/>
    <property type="evidence" value="ECO:0007669"/>
    <property type="project" value="TreeGrafter"/>
</dbReference>
<dbReference type="InterPro" id="IPR052111">
    <property type="entry name" value="Spermatogenesis_Ciliary_MAP"/>
</dbReference>
<dbReference type="OrthoDB" id="62528at2759"/>
<dbReference type="PROSITE" id="PS50021">
    <property type="entry name" value="CH"/>
    <property type="match status" value="1"/>
</dbReference>
<evidence type="ECO:0000259" key="2">
    <source>
        <dbReference type="PROSITE" id="PS50021"/>
    </source>
</evidence>
<feature type="compositionally biased region" description="Low complexity" evidence="1">
    <location>
        <begin position="561"/>
        <end position="591"/>
    </location>
</feature>
<name>A0A250XKX2_9CHLO</name>
<feature type="compositionally biased region" description="Acidic residues" evidence="1">
    <location>
        <begin position="142"/>
        <end position="153"/>
    </location>
</feature>
<feature type="region of interest" description="Disordered" evidence="1">
    <location>
        <begin position="430"/>
        <end position="449"/>
    </location>
</feature>
<feature type="compositionally biased region" description="Polar residues" evidence="1">
    <location>
        <begin position="211"/>
        <end position="226"/>
    </location>
</feature>
<proteinExistence type="predicted"/>
<dbReference type="InterPro" id="IPR010441">
    <property type="entry name" value="CH_2"/>
</dbReference>
<sequence>MSVPREILKWILSLDLSYTVKYPRRDFANGFLFAEILSRYYPVDIQMHSFENVASLERKRQNWTVLEKFFRRKGINIDRPQVNAVIAAEGDVCIEVLQTIYNFIQSPSYEQTKLPEARICPDRLQYLSQPRDRGKEASTTGNEEEEEEEQEELYDAADPYQQQYMVQYMTNQGYPNGHNMAPSGSGHSMASVLPPRQQGGGQGQGPMYIPNPSQGTHPTYTSDNAPYSSLQQQQQQQQQLQLQQYYATLAAQQQQQYMQQQAVMQGMMPGVHGGYAMPPPVLYGSNAPHTSQAVAASIPPGAGQRYISPSLPRYVSPLLVPTAAQYISAPGSSVLTQPMAGNARFKSPGRPSGPSLQAPAARAQGTSTSAFSVSKSAAAPSSLLGAGGMGKSPVMSSYAQQALLAQQQAALAQQMQQQLQHEVSQVLVSSSPKAAEERDGLPYSRKPRHVDYQPYDLKDFEDKEYNIKKEGKGYWELGRLGPDLETEELQAKREKAERVKQLAAQVREDNMKKAAAAPKPQPRVIKEPTARDRAIEFAKNVPKPEVMIPPSKPEVVKKKPPAAGSAAAARAAAAMGEGPRGAAEATGLEALEAQHKEDQQRVDRIRAELARMM</sequence>
<dbReference type="Proteomes" id="UP000232323">
    <property type="component" value="Unassembled WGS sequence"/>
</dbReference>
<dbReference type="Pfam" id="PF15261">
    <property type="entry name" value="JHY"/>
    <property type="match status" value="1"/>
</dbReference>
<comment type="caution">
    <text evidence="3">The sequence shown here is derived from an EMBL/GenBank/DDBJ whole genome shotgun (WGS) entry which is preliminary data.</text>
</comment>
<dbReference type="AlphaFoldDB" id="A0A250XKX2"/>
<feature type="region of interest" description="Disordered" evidence="1">
    <location>
        <begin position="338"/>
        <end position="372"/>
    </location>
</feature>
<dbReference type="PANTHER" id="PTHR12509:SF8">
    <property type="entry name" value="SPERMATOGENESIS-ASSOCIATED PROTEIN 4"/>
    <property type="match status" value="1"/>
</dbReference>